<dbReference type="PATRIC" id="fig|1348334.3.peg.4822"/>
<evidence type="ECO:0000256" key="5">
    <source>
        <dbReference type="ARBA" id="ARBA00022833"/>
    </source>
</evidence>
<keyword evidence="5" id="KW-0862">Zinc</keyword>
<comment type="cofactor">
    <cofactor evidence="1">
        <name>Zn(2+)</name>
        <dbReference type="ChEBI" id="CHEBI:29105"/>
    </cofactor>
</comment>
<evidence type="ECO:0000313" key="9">
    <source>
        <dbReference type="EMBL" id="ERT05044.1"/>
    </source>
</evidence>
<keyword evidence="7" id="KW-0802">TPR repeat</keyword>
<dbReference type="Gene3D" id="1.25.40.10">
    <property type="entry name" value="Tetratricopeptide repeat domain"/>
    <property type="match status" value="1"/>
</dbReference>
<feature type="domain" description="Peptidase M48" evidence="8">
    <location>
        <begin position="432"/>
        <end position="604"/>
    </location>
</feature>
<dbReference type="InterPro" id="IPR011990">
    <property type="entry name" value="TPR-like_helical_dom_sf"/>
</dbReference>
<accession>U7QB15</accession>
<feature type="repeat" description="TPR" evidence="7">
    <location>
        <begin position="272"/>
        <end position="305"/>
    </location>
</feature>
<dbReference type="Gene3D" id="2.60.120.380">
    <property type="match status" value="1"/>
</dbReference>
<dbReference type="InterPro" id="IPR019734">
    <property type="entry name" value="TPR_rpt"/>
</dbReference>
<organism evidence="9 10">
    <name type="scientific">Lyngbya aestuarii BL J</name>
    <dbReference type="NCBI Taxonomy" id="1348334"/>
    <lineage>
        <taxon>Bacteria</taxon>
        <taxon>Bacillati</taxon>
        <taxon>Cyanobacteriota</taxon>
        <taxon>Cyanophyceae</taxon>
        <taxon>Oscillatoriophycideae</taxon>
        <taxon>Oscillatoriales</taxon>
        <taxon>Microcoleaceae</taxon>
        <taxon>Lyngbya</taxon>
    </lineage>
</organism>
<evidence type="ECO:0000256" key="6">
    <source>
        <dbReference type="ARBA" id="ARBA00023049"/>
    </source>
</evidence>
<protein>
    <submittedName>
        <fullName evidence="9">Peptidase M48 family protein</fullName>
    </submittedName>
</protein>
<dbReference type="InterPro" id="IPR051156">
    <property type="entry name" value="Mito/Outer_Membr_Metalloprot"/>
</dbReference>
<dbReference type="AlphaFoldDB" id="U7QB15"/>
<name>U7QB15_9CYAN</name>
<keyword evidence="4" id="KW-0378">Hydrolase</keyword>
<proteinExistence type="predicted"/>
<keyword evidence="10" id="KW-1185">Reference proteome</keyword>
<dbReference type="Proteomes" id="UP000017127">
    <property type="component" value="Unassembled WGS sequence"/>
</dbReference>
<evidence type="ECO:0000256" key="1">
    <source>
        <dbReference type="ARBA" id="ARBA00001947"/>
    </source>
</evidence>
<reference evidence="9 10" key="1">
    <citation type="journal article" date="2013" name="Front. Microbiol.">
        <title>Comparative genomic analyses of the cyanobacterium, Lyngbya aestuarii BL J, a powerful hydrogen producer.</title>
        <authorList>
            <person name="Kothari A."/>
            <person name="Vaughn M."/>
            <person name="Garcia-Pichel F."/>
        </authorList>
    </citation>
    <scope>NUCLEOTIDE SEQUENCE [LARGE SCALE GENOMIC DNA]</scope>
    <source>
        <strain evidence="9 10">BL J</strain>
    </source>
</reference>
<dbReference type="Pfam" id="PF01435">
    <property type="entry name" value="Peptidase_M48"/>
    <property type="match status" value="1"/>
</dbReference>
<dbReference type="RefSeq" id="WP_023068709.1">
    <property type="nucleotide sequence ID" value="NZ_AUZM01000070.1"/>
</dbReference>
<dbReference type="PANTHER" id="PTHR22726">
    <property type="entry name" value="METALLOENDOPEPTIDASE OMA1"/>
    <property type="match status" value="1"/>
</dbReference>
<dbReference type="InterPro" id="IPR001915">
    <property type="entry name" value="Peptidase_M48"/>
</dbReference>
<evidence type="ECO:0000256" key="2">
    <source>
        <dbReference type="ARBA" id="ARBA00022670"/>
    </source>
</evidence>
<dbReference type="GO" id="GO:0046872">
    <property type="term" value="F:metal ion binding"/>
    <property type="evidence" value="ECO:0007669"/>
    <property type="project" value="UniProtKB-KW"/>
</dbReference>
<keyword evidence="2" id="KW-0645">Protease</keyword>
<evidence type="ECO:0000256" key="7">
    <source>
        <dbReference type="PROSITE-ProRule" id="PRU00339"/>
    </source>
</evidence>
<evidence type="ECO:0000256" key="4">
    <source>
        <dbReference type="ARBA" id="ARBA00022801"/>
    </source>
</evidence>
<dbReference type="SUPFAM" id="SSF48452">
    <property type="entry name" value="TPR-like"/>
    <property type="match status" value="1"/>
</dbReference>
<comment type="caution">
    <text evidence="9">The sequence shown here is derived from an EMBL/GenBank/DDBJ whole genome shotgun (WGS) entry which is preliminary data.</text>
</comment>
<gene>
    <name evidence="9" type="ORF">M595_5005</name>
</gene>
<dbReference type="PANTHER" id="PTHR22726:SF1">
    <property type="entry name" value="METALLOENDOPEPTIDASE OMA1, MITOCHONDRIAL"/>
    <property type="match status" value="1"/>
</dbReference>
<dbReference type="OrthoDB" id="9810445at2"/>
<dbReference type="EMBL" id="AUZM01000070">
    <property type="protein sequence ID" value="ERT05044.1"/>
    <property type="molecule type" value="Genomic_DNA"/>
</dbReference>
<evidence type="ECO:0000256" key="3">
    <source>
        <dbReference type="ARBA" id="ARBA00022723"/>
    </source>
</evidence>
<dbReference type="CDD" id="cd07333">
    <property type="entry name" value="M48C_bepA_like"/>
    <property type="match status" value="1"/>
</dbReference>
<sequence length="639" mass="70515">MKSINRFRWVALGAALFLSLHFGLTTLAFGWLVGGRAFATSAVTPVTSIVILAEDAILKADVRQQFNQTSFNAHHFTARAGQSVTITAESSDFVPTLILLNPQGENIGASHQVSRNLLKSELQITLTETGTYSLRVSGVNSTEQSGKYSLKIANLEPLSVSTEDKTPTPKVELENKLQNLEEEFKRSERFTLLAQADEFYRSGNKTKAELIYRQVKQPFKTEQRPQIIRQITNPKQLIPEAQPLWIEAQAVWQETADLSPLQKFVQQYPAFIPGHLLLSQAYQKQEKLQHALKVLEQATSLFPDNYELIVAQVKALEADKKYLEASIAARQFTLIQPEHPQTSALTESADKNLKKFQGRLEGQMVRRGILGTAVRVGGCLLIGACNPVGAIVGEGIKMGTLLVQGESGIGNQIAGMYKRELPIVQEGEVVDYVNELGNKIVQYMGRNDFDYEFYVVADEALNAFALPGGKVFVNTGAILKTNSEAELAGLLAHEVSHAVLSHGFKQVITNNVYNNLGEIVNAALNNTVPLGNIIANLINLDYNRDQERQADLVGTRVLATSGYAADGLHNLMITLAEEKGSQGGSSFFSTHPATTERVAYIEELIQRNGYNRYAFEGVEKHAQVQKEIAKPETKVEDKM</sequence>
<dbReference type="PROSITE" id="PS50005">
    <property type="entry name" value="TPR"/>
    <property type="match status" value="1"/>
</dbReference>
<keyword evidence="6" id="KW-0482">Metalloprotease</keyword>
<dbReference type="GO" id="GO:0051603">
    <property type="term" value="P:proteolysis involved in protein catabolic process"/>
    <property type="evidence" value="ECO:0007669"/>
    <property type="project" value="TreeGrafter"/>
</dbReference>
<evidence type="ECO:0000313" key="10">
    <source>
        <dbReference type="Proteomes" id="UP000017127"/>
    </source>
</evidence>
<dbReference type="GO" id="GO:0004222">
    <property type="term" value="F:metalloendopeptidase activity"/>
    <property type="evidence" value="ECO:0007669"/>
    <property type="project" value="InterPro"/>
</dbReference>
<keyword evidence="3" id="KW-0479">Metal-binding</keyword>
<dbReference type="Gene3D" id="3.30.2010.10">
    <property type="entry name" value="Metalloproteases ('zincins'), catalytic domain"/>
    <property type="match status" value="1"/>
</dbReference>
<dbReference type="GO" id="GO:0016020">
    <property type="term" value="C:membrane"/>
    <property type="evidence" value="ECO:0007669"/>
    <property type="project" value="TreeGrafter"/>
</dbReference>
<evidence type="ECO:0000259" key="8">
    <source>
        <dbReference type="Pfam" id="PF01435"/>
    </source>
</evidence>